<dbReference type="Proteomes" id="UP001210211">
    <property type="component" value="Unassembled WGS sequence"/>
</dbReference>
<name>A0AAD5ZRX8_9POAL</name>
<evidence type="ECO:0000313" key="2">
    <source>
        <dbReference type="EMBL" id="KAJ3702977.1"/>
    </source>
</evidence>
<dbReference type="InterPro" id="IPR019734">
    <property type="entry name" value="TPR_rpt"/>
</dbReference>
<reference evidence="2 3" key="1">
    <citation type="journal article" date="2022" name="Cell">
        <title>Repeat-based holocentromeres influence genome architecture and karyotype evolution.</title>
        <authorList>
            <person name="Hofstatter P.G."/>
            <person name="Thangavel G."/>
            <person name="Lux T."/>
            <person name="Neumann P."/>
            <person name="Vondrak T."/>
            <person name="Novak P."/>
            <person name="Zhang M."/>
            <person name="Costa L."/>
            <person name="Castellani M."/>
            <person name="Scott A."/>
            <person name="Toegelov H."/>
            <person name="Fuchs J."/>
            <person name="Mata-Sucre Y."/>
            <person name="Dias Y."/>
            <person name="Vanzela A.L.L."/>
            <person name="Huettel B."/>
            <person name="Almeida C.C.S."/>
            <person name="Simkova H."/>
            <person name="Souza G."/>
            <person name="Pedrosa-Harand A."/>
            <person name="Macas J."/>
            <person name="Mayer K.F.X."/>
            <person name="Houben A."/>
            <person name="Marques A."/>
        </authorList>
    </citation>
    <scope>NUCLEOTIDE SEQUENCE [LARGE SCALE GENOMIC DNA]</scope>
    <source>
        <strain evidence="2">RhyTen1mFocal</strain>
    </source>
</reference>
<proteinExistence type="predicted"/>
<dbReference type="InterPro" id="IPR011990">
    <property type="entry name" value="TPR-like_helical_dom_sf"/>
</dbReference>
<dbReference type="Gene3D" id="1.25.40.10">
    <property type="entry name" value="Tetratricopeptide repeat domain"/>
    <property type="match status" value="2"/>
</dbReference>
<evidence type="ECO:0000313" key="3">
    <source>
        <dbReference type="Proteomes" id="UP001210211"/>
    </source>
</evidence>
<dbReference type="EMBL" id="JAMRDG010000001">
    <property type="protein sequence ID" value="KAJ3702977.1"/>
    <property type="molecule type" value="Genomic_DNA"/>
</dbReference>
<keyword evidence="1" id="KW-0802">TPR repeat</keyword>
<dbReference type="SMART" id="SM00028">
    <property type="entry name" value="TPR"/>
    <property type="match status" value="5"/>
</dbReference>
<evidence type="ECO:0008006" key="4">
    <source>
        <dbReference type="Google" id="ProtNLM"/>
    </source>
</evidence>
<evidence type="ECO:0000256" key="1">
    <source>
        <dbReference type="PROSITE-ProRule" id="PRU00339"/>
    </source>
</evidence>
<dbReference type="AlphaFoldDB" id="A0AAD5ZRX8"/>
<dbReference type="Pfam" id="PF13424">
    <property type="entry name" value="TPR_12"/>
    <property type="match status" value="2"/>
</dbReference>
<sequence>MATRRLLSLFRGIRSSPPFTASCSNRVVPSFLSKGSPDFGNSTRQNQWRLIAAILFSGQAAVFLMDENRIAYAQDDSSNKPPSENTQGQGGIQEASLSGLQRVEDGTVVSNEHTTKWRVCTDTGRDLFSKGKLDEAEKAFELALKEAKLGFGQRDPHVASSCNNLAELKRVRKQFKEAEPLYLEAISILEDSFGPDDIRVGAALHNLGQFYLAQHKLDEARACYERALKIKGRIMGYNNPDYASTVHHLGRVLYLQGKEKDAEALIRESISILEDNGLGESSTCIRRMTTLSQIMLKSNRPADAEMLQRKILHALELSTGWDSLETAKAAEALALTLQSLGNLKESRELLEKCLGVRKKILSEDHIQVASTMLHLARLALYDSKRVPLANGKYSDTNEDLIRAKKLLDNSIRITKAALIKEKRKTDHIHAALLLYLQALDAVGLLESKMLDMQSPKAMVGYPYEVEHALRECISIYNEPHLRSILANAPDAKSQYLTCLNRLSIMIGESRDEKGRTELKDLMETANDIKDKLLPKKNTKKFA</sequence>
<gene>
    <name evidence="2" type="ORF">LUZ61_006682</name>
</gene>
<comment type="caution">
    <text evidence="2">The sequence shown here is derived from an EMBL/GenBank/DDBJ whole genome shotgun (WGS) entry which is preliminary data.</text>
</comment>
<organism evidence="2 3">
    <name type="scientific">Rhynchospora tenuis</name>
    <dbReference type="NCBI Taxonomy" id="198213"/>
    <lineage>
        <taxon>Eukaryota</taxon>
        <taxon>Viridiplantae</taxon>
        <taxon>Streptophyta</taxon>
        <taxon>Embryophyta</taxon>
        <taxon>Tracheophyta</taxon>
        <taxon>Spermatophyta</taxon>
        <taxon>Magnoliopsida</taxon>
        <taxon>Liliopsida</taxon>
        <taxon>Poales</taxon>
        <taxon>Cyperaceae</taxon>
        <taxon>Cyperoideae</taxon>
        <taxon>Rhynchosporeae</taxon>
        <taxon>Rhynchospora</taxon>
    </lineage>
</organism>
<feature type="repeat" description="TPR" evidence="1">
    <location>
        <begin position="201"/>
        <end position="234"/>
    </location>
</feature>
<dbReference type="PANTHER" id="PTHR47689:SF2">
    <property type="entry name" value="TETRATRICOPEPTIDE REPEAT (TPR)-LIKE SUPERFAMILY PROTEIN"/>
    <property type="match status" value="1"/>
</dbReference>
<dbReference type="SUPFAM" id="SSF48452">
    <property type="entry name" value="TPR-like"/>
    <property type="match status" value="2"/>
</dbReference>
<accession>A0AAD5ZRX8</accession>
<protein>
    <recommendedName>
        <fullName evidence="4">Kinesin light chain</fullName>
    </recommendedName>
</protein>
<dbReference type="PANTHER" id="PTHR47689">
    <property type="entry name" value="TETRATRICOPEPTIDE REPEAT (TPR)-LIKE SUPERFAMILY PROTEIN"/>
    <property type="match status" value="1"/>
</dbReference>
<dbReference type="PROSITE" id="PS50005">
    <property type="entry name" value="TPR"/>
    <property type="match status" value="1"/>
</dbReference>
<keyword evidence="3" id="KW-1185">Reference proteome</keyword>
<dbReference type="Pfam" id="PF13374">
    <property type="entry name" value="TPR_10"/>
    <property type="match status" value="1"/>
</dbReference>